<dbReference type="GO" id="GO:0016020">
    <property type="term" value="C:membrane"/>
    <property type="evidence" value="ECO:0007669"/>
    <property type="project" value="UniProtKB-SubCell"/>
</dbReference>
<reference evidence="7" key="1">
    <citation type="journal article" date="2014" name="Int. J. Syst. Evol. Microbiol.">
        <title>Complete genome sequence of Corynebacterium casei LMG S-19264T (=DSM 44701T), isolated from a smear-ripened cheese.</title>
        <authorList>
            <consortium name="US DOE Joint Genome Institute (JGI-PGF)"/>
            <person name="Walter F."/>
            <person name="Albersmeier A."/>
            <person name="Kalinowski J."/>
            <person name="Ruckert C."/>
        </authorList>
    </citation>
    <scope>NUCLEOTIDE SEQUENCE</scope>
    <source>
        <strain evidence="7">VKM Ac-1940</strain>
    </source>
</reference>
<keyword evidence="2 5" id="KW-0812">Transmembrane</keyword>
<dbReference type="GO" id="GO:0055085">
    <property type="term" value="P:transmembrane transport"/>
    <property type="evidence" value="ECO:0007669"/>
    <property type="project" value="InterPro"/>
</dbReference>
<sequence length="494" mass="49304">MTALERAIHDPAPVRAFGRRSPLEGLDRQSVGFVDVMAQSVSAVAPAAAATTVTGLVAGVSAGAVVVSVLVAGVLSLLMAGTVGQFARRLAASGALYTYAARSFGPRGGLATGAAVLVGYGAIAMFALLGGAHYTRLLLRPITPEIDTPLGIGAIVLAESALLTIVLVRGIRLSARVALVVELASVALIAALLTLLLTRIGPIDPASLLPSGSDSALGVAAGALIALTAYVGFESATTLGVEARAPLRTIPRAIRATVIVSLVLYLLAAVTQVAGFAGLGRDLSRSASPVNDLANAFGLGGWAVLADAGIAASFLACAIGSTTALARVLFAMGRDGVLGATVGRTHARYGTPIGAISVSLPIVVAVPLTLAVTGVDLRAAMHLTLAIGGVGYIVSYALVCLAAPVFLRRIGESTQAAVVMSWVAAIALLAAVVAFAAADVSSGSPAMAVAIAIAVVAAIAIAWRLRRPLGTLGAYDVPVADAVLGGVARDDPDG</sequence>
<evidence type="ECO:0000256" key="4">
    <source>
        <dbReference type="ARBA" id="ARBA00023136"/>
    </source>
</evidence>
<feature type="transmembrane region" description="Helical" evidence="5">
    <location>
        <begin position="108"/>
        <end position="130"/>
    </location>
</feature>
<dbReference type="Pfam" id="PF00324">
    <property type="entry name" value="AA_permease"/>
    <property type="match status" value="1"/>
</dbReference>
<feature type="transmembrane region" description="Helical" evidence="5">
    <location>
        <begin position="254"/>
        <end position="279"/>
    </location>
</feature>
<feature type="transmembrane region" description="Helical" evidence="5">
    <location>
        <begin position="385"/>
        <end position="407"/>
    </location>
</feature>
<keyword evidence="8" id="KW-1185">Reference proteome</keyword>
<feature type="transmembrane region" description="Helical" evidence="5">
    <location>
        <begin position="419"/>
        <end position="438"/>
    </location>
</feature>
<gene>
    <name evidence="7" type="ORF">GCM10017591_06240</name>
</gene>
<dbReference type="Proteomes" id="UP001142291">
    <property type="component" value="Unassembled WGS sequence"/>
</dbReference>
<dbReference type="InterPro" id="IPR004841">
    <property type="entry name" value="AA-permease/SLC12A_dom"/>
</dbReference>
<feature type="transmembrane region" description="Helical" evidence="5">
    <location>
        <begin position="299"/>
        <end position="330"/>
    </location>
</feature>
<feature type="transmembrane region" description="Helical" evidence="5">
    <location>
        <begin position="150"/>
        <end position="168"/>
    </location>
</feature>
<dbReference type="Gene3D" id="1.20.1740.10">
    <property type="entry name" value="Amino acid/polyamine transporter I"/>
    <property type="match status" value="1"/>
</dbReference>
<feature type="transmembrane region" description="Helical" evidence="5">
    <location>
        <begin position="175"/>
        <end position="196"/>
    </location>
</feature>
<dbReference type="PANTHER" id="PTHR42770:SF7">
    <property type="entry name" value="MEMBRANE PROTEIN"/>
    <property type="match status" value="1"/>
</dbReference>
<keyword evidence="3 5" id="KW-1133">Transmembrane helix</keyword>
<organism evidence="7 8">
    <name type="scientific">Microbacterium dextranolyticum</name>
    <dbReference type="NCBI Taxonomy" id="36806"/>
    <lineage>
        <taxon>Bacteria</taxon>
        <taxon>Bacillati</taxon>
        <taxon>Actinomycetota</taxon>
        <taxon>Actinomycetes</taxon>
        <taxon>Micrococcales</taxon>
        <taxon>Microbacteriaceae</taxon>
        <taxon>Microbacterium</taxon>
    </lineage>
</organism>
<evidence type="ECO:0000256" key="1">
    <source>
        <dbReference type="ARBA" id="ARBA00004141"/>
    </source>
</evidence>
<protein>
    <submittedName>
        <fullName evidence="7">Amino acid permease</fullName>
    </submittedName>
</protein>
<dbReference type="EMBL" id="BSER01000002">
    <property type="protein sequence ID" value="GLJ94563.1"/>
    <property type="molecule type" value="Genomic_DNA"/>
</dbReference>
<accession>A0A9W6M5J7</accession>
<feature type="transmembrane region" description="Helical" evidence="5">
    <location>
        <begin position="351"/>
        <end position="373"/>
    </location>
</feature>
<dbReference type="PANTHER" id="PTHR42770">
    <property type="entry name" value="AMINO ACID TRANSPORTER-RELATED"/>
    <property type="match status" value="1"/>
</dbReference>
<evidence type="ECO:0000256" key="3">
    <source>
        <dbReference type="ARBA" id="ARBA00022989"/>
    </source>
</evidence>
<evidence type="ECO:0000313" key="8">
    <source>
        <dbReference type="Proteomes" id="UP001142291"/>
    </source>
</evidence>
<feature type="transmembrane region" description="Helical" evidence="5">
    <location>
        <begin position="216"/>
        <end position="233"/>
    </location>
</feature>
<feature type="domain" description="Amino acid permease/ SLC12A" evidence="6">
    <location>
        <begin position="43"/>
        <end position="436"/>
    </location>
</feature>
<evidence type="ECO:0000256" key="5">
    <source>
        <dbReference type="SAM" id="Phobius"/>
    </source>
</evidence>
<evidence type="ECO:0000256" key="2">
    <source>
        <dbReference type="ARBA" id="ARBA00022692"/>
    </source>
</evidence>
<proteinExistence type="predicted"/>
<evidence type="ECO:0000313" key="7">
    <source>
        <dbReference type="EMBL" id="GLJ94563.1"/>
    </source>
</evidence>
<comment type="subcellular location">
    <subcellularLocation>
        <location evidence="1">Membrane</location>
        <topology evidence="1">Multi-pass membrane protein</topology>
    </subcellularLocation>
</comment>
<feature type="transmembrane region" description="Helical" evidence="5">
    <location>
        <begin position="62"/>
        <end position="87"/>
    </location>
</feature>
<reference evidence="7" key="2">
    <citation type="submission" date="2023-01" db="EMBL/GenBank/DDBJ databases">
        <authorList>
            <person name="Sun Q."/>
            <person name="Evtushenko L."/>
        </authorList>
    </citation>
    <scope>NUCLEOTIDE SEQUENCE</scope>
    <source>
        <strain evidence="7">VKM Ac-1940</strain>
    </source>
</reference>
<evidence type="ECO:0000259" key="6">
    <source>
        <dbReference type="Pfam" id="PF00324"/>
    </source>
</evidence>
<dbReference type="RefSeq" id="WP_204963043.1">
    <property type="nucleotide sequence ID" value="NZ_BAAAUR010000008.1"/>
</dbReference>
<dbReference type="InterPro" id="IPR050367">
    <property type="entry name" value="APC_superfamily"/>
</dbReference>
<comment type="caution">
    <text evidence="7">The sequence shown here is derived from an EMBL/GenBank/DDBJ whole genome shotgun (WGS) entry which is preliminary data.</text>
</comment>
<feature type="transmembrane region" description="Helical" evidence="5">
    <location>
        <begin position="444"/>
        <end position="463"/>
    </location>
</feature>
<dbReference type="AlphaFoldDB" id="A0A9W6M5J7"/>
<name>A0A9W6M5J7_9MICO</name>
<keyword evidence="4 5" id="KW-0472">Membrane</keyword>
<dbReference type="PIRSF" id="PIRSF006060">
    <property type="entry name" value="AA_transporter"/>
    <property type="match status" value="1"/>
</dbReference>